<sequence length="156" mass="17535">MKTRVLFVCMGNICRSPTAEGVVRTLLDRAGLLPEVEIDSAGTHDYHIGKPPDERARTAAAGRGYDLSALRARRVSEFDFVRFDRILAMDRDNLDLLRQACPAEHRHKLGLFLEYSRKFGEREVPDPYYGGAEGFERVLDLVEDAASGLIDSLPRK</sequence>
<reference evidence="6 7" key="1">
    <citation type="submission" date="2018-10" db="EMBL/GenBank/DDBJ databases">
        <title>Genomic Encyclopedia of Type Strains, Phase IV (KMG-IV): sequencing the most valuable type-strain genomes for metagenomic binning, comparative biology and taxonomic classification.</title>
        <authorList>
            <person name="Goeker M."/>
        </authorList>
    </citation>
    <scope>NUCLEOTIDE SEQUENCE [LARGE SCALE GENOMIC DNA]</scope>
    <source>
        <strain evidence="6 7">DSM 26916</strain>
    </source>
</reference>
<feature type="active site" description="Nucleophile" evidence="4">
    <location>
        <position position="9"/>
    </location>
</feature>
<evidence type="ECO:0000256" key="4">
    <source>
        <dbReference type="PIRSR" id="PIRSR617867-1"/>
    </source>
</evidence>
<dbReference type="InterPro" id="IPR017867">
    <property type="entry name" value="Tyr_phospatase_low_mol_wt"/>
</dbReference>
<dbReference type="SUPFAM" id="SSF52788">
    <property type="entry name" value="Phosphotyrosine protein phosphatases I"/>
    <property type="match status" value="1"/>
</dbReference>
<name>A0A497XDA6_9PROT</name>
<dbReference type="PANTHER" id="PTHR47439">
    <property type="entry name" value="LOW MOLECULAR WEIGHT PHOSPHOTYROSINE PROTEIN PHOSPHATASE-RELATED"/>
    <property type="match status" value="1"/>
</dbReference>
<comment type="similarity">
    <text evidence="1">Belongs to the low molecular weight phosphotyrosine protein phosphatase family.</text>
</comment>
<protein>
    <submittedName>
        <fullName evidence="6">Protein tyrosine phosphatase</fullName>
    </submittedName>
</protein>
<accession>A0A497XDA6</accession>
<keyword evidence="3" id="KW-0904">Protein phosphatase</keyword>
<dbReference type="RefSeq" id="WP_306307956.1">
    <property type="nucleotide sequence ID" value="NZ_BHVV01000006.1"/>
</dbReference>
<dbReference type="CDD" id="cd16343">
    <property type="entry name" value="LMWPTP"/>
    <property type="match status" value="1"/>
</dbReference>
<dbReference type="Gene3D" id="3.40.50.2300">
    <property type="match status" value="1"/>
</dbReference>
<dbReference type="Pfam" id="PF01451">
    <property type="entry name" value="LMWPc"/>
    <property type="match status" value="1"/>
</dbReference>
<evidence type="ECO:0000256" key="3">
    <source>
        <dbReference type="ARBA" id="ARBA00022912"/>
    </source>
</evidence>
<feature type="active site" description="Proton donor" evidence="4">
    <location>
        <position position="126"/>
    </location>
</feature>
<dbReference type="InterPro" id="IPR023485">
    <property type="entry name" value="Ptyr_pPase"/>
</dbReference>
<dbReference type="InterPro" id="IPR052995">
    <property type="entry name" value="LMW-PTP"/>
</dbReference>
<dbReference type="EMBL" id="RCCI01000005">
    <property type="protein sequence ID" value="RLJ64951.1"/>
    <property type="molecule type" value="Genomic_DNA"/>
</dbReference>
<dbReference type="PANTHER" id="PTHR47439:SF1">
    <property type="entry name" value="ACID PHOSPHATASE"/>
    <property type="match status" value="1"/>
</dbReference>
<keyword evidence="7" id="KW-1185">Reference proteome</keyword>
<feature type="active site" evidence="4">
    <location>
        <position position="15"/>
    </location>
</feature>
<dbReference type="GO" id="GO:0004725">
    <property type="term" value="F:protein tyrosine phosphatase activity"/>
    <property type="evidence" value="ECO:0007669"/>
    <property type="project" value="InterPro"/>
</dbReference>
<evidence type="ECO:0000259" key="5">
    <source>
        <dbReference type="SMART" id="SM00226"/>
    </source>
</evidence>
<dbReference type="AlphaFoldDB" id="A0A497XDA6"/>
<organism evidence="6 7">
    <name type="scientific">Sulfurisoma sediminicola</name>
    <dbReference type="NCBI Taxonomy" id="1381557"/>
    <lineage>
        <taxon>Bacteria</taxon>
        <taxon>Pseudomonadati</taxon>
        <taxon>Pseudomonadota</taxon>
        <taxon>Betaproteobacteria</taxon>
        <taxon>Nitrosomonadales</taxon>
        <taxon>Sterolibacteriaceae</taxon>
        <taxon>Sulfurisoma</taxon>
    </lineage>
</organism>
<keyword evidence="2" id="KW-0378">Hydrolase</keyword>
<dbReference type="PRINTS" id="PR00719">
    <property type="entry name" value="LMWPTPASE"/>
</dbReference>
<evidence type="ECO:0000313" key="7">
    <source>
        <dbReference type="Proteomes" id="UP000268908"/>
    </source>
</evidence>
<comment type="caution">
    <text evidence="6">The sequence shown here is derived from an EMBL/GenBank/DDBJ whole genome shotgun (WGS) entry which is preliminary data.</text>
</comment>
<dbReference type="SMART" id="SM00226">
    <property type="entry name" value="LMWPc"/>
    <property type="match status" value="1"/>
</dbReference>
<dbReference type="InterPro" id="IPR036196">
    <property type="entry name" value="Ptyr_pPase_sf"/>
</dbReference>
<feature type="domain" description="Phosphotyrosine protein phosphatase I" evidence="5">
    <location>
        <begin position="3"/>
        <end position="152"/>
    </location>
</feature>
<dbReference type="FunFam" id="3.40.50.2300:FF:000113">
    <property type="entry name" value="Low molecular weight protein-tyrosine-phosphatase"/>
    <property type="match status" value="1"/>
</dbReference>
<proteinExistence type="inferred from homology"/>
<evidence type="ECO:0000256" key="2">
    <source>
        <dbReference type="ARBA" id="ARBA00022801"/>
    </source>
</evidence>
<gene>
    <name evidence="6" type="ORF">DFR35_1603</name>
</gene>
<evidence type="ECO:0000256" key="1">
    <source>
        <dbReference type="ARBA" id="ARBA00011063"/>
    </source>
</evidence>
<evidence type="ECO:0000313" key="6">
    <source>
        <dbReference type="EMBL" id="RLJ64951.1"/>
    </source>
</evidence>
<dbReference type="Proteomes" id="UP000268908">
    <property type="component" value="Unassembled WGS sequence"/>
</dbReference>